<protein>
    <submittedName>
        <fullName evidence="2">Transposase DDE domain protein</fullName>
    </submittedName>
</protein>
<evidence type="ECO:0000313" key="3">
    <source>
        <dbReference type="Proteomes" id="UP000317835"/>
    </source>
</evidence>
<gene>
    <name evidence="2" type="ORF">ElP_13240</name>
</gene>
<organism evidence="2 3">
    <name type="scientific">Tautonia plasticadhaerens</name>
    <dbReference type="NCBI Taxonomy" id="2527974"/>
    <lineage>
        <taxon>Bacteria</taxon>
        <taxon>Pseudomonadati</taxon>
        <taxon>Planctomycetota</taxon>
        <taxon>Planctomycetia</taxon>
        <taxon>Isosphaerales</taxon>
        <taxon>Isosphaeraceae</taxon>
        <taxon>Tautonia</taxon>
    </lineage>
</organism>
<sequence length="132" mass="15191">MDALGLILAVVVHAADIQDRDGARLVLEPLRRRFMRLRTIVADSVYNGGIAEWVASLRPRNKRRLEIRAKEPGAKEFKPIPLRWRVERTFAWLGRSRRLSKDYEATTASSEAFIKLAMIHLMARRLARNLGK</sequence>
<feature type="domain" description="Transposase IS4-like" evidence="1">
    <location>
        <begin position="2"/>
        <end position="121"/>
    </location>
</feature>
<evidence type="ECO:0000259" key="1">
    <source>
        <dbReference type="Pfam" id="PF01609"/>
    </source>
</evidence>
<dbReference type="AlphaFoldDB" id="A0A518GY34"/>
<dbReference type="EMBL" id="CP036426">
    <property type="protein sequence ID" value="QDV33452.1"/>
    <property type="molecule type" value="Genomic_DNA"/>
</dbReference>
<reference evidence="2 3" key="1">
    <citation type="submission" date="2019-02" db="EMBL/GenBank/DDBJ databases">
        <title>Deep-cultivation of Planctomycetes and their phenomic and genomic characterization uncovers novel biology.</title>
        <authorList>
            <person name="Wiegand S."/>
            <person name="Jogler M."/>
            <person name="Boedeker C."/>
            <person name="Pinto D."/>
            <person name="Vollmers J."/>
            <person name="Rivas-Marin E."/>
            <person name="Kohn T."/>
            <person name="Peeters S.H."/>
            <person name="Heuer A."/>
            <person name="Rast P."/>
            <person name="Oberbeckmann S."/>
            <person name="Bunk B."/>
            <person name="Jeske O."/>
            <person name="Meyerdierks A."/>
            <person name="Storesund J.E."/>
            <person name="Kallscheuer N."/>
            <person name="Luecker S."/>
            <person name="Lage O.M."/>
            <person name="Pohl T."/>
            <person name="Merkel B.J."/>
            <person name="Hornburger P."/>
            <person name="Mueller R.-W."/>
            <person name="Bruemmer F."/>
            <person name="Labrenz M."/>
            <person name="Spormann A.M."/>
            <person name="Op den Camp H."/>
            <person name="Overmann J."/>
            <person name="Amann R."/>
            <person name="Jetten M.S.M."/>
            <person name="Mascher T."/>
            <person name="Medema M.H."/>
            <person name="Devos D.P."/>
            <person name="Kaster A.-K."/>
            <person name="Ovreas L."/>
            <person name="Rohde M."/>
            <person name="Galperin M.Y."/>
            <person name="Jogler C."/>
        </authorList>
    </citation>
    <scope>NUCLEOTIDE SEQUENCE [LARGE SCALE GENOMIC DNA]</scope>
    <source>
        <strain evidence="2 3">ElP</strain>
    </source>
</reference>
<name>A0A518GY34_9BACT</name>
<keyword evidence="3" id="KW-1185">Reference proteome</keyword>
<dbReference type="Pfam" id="PF01609">
    <property type="entry name" value="DDE_Tnp_1"/>
    <property type="match status" value="1"/>
</dbReference>
<proteinExistence type="predicted"/>
<dbReference type="KEGG" id="tpla:ElP_13240"/>
<dbReference type="PANTHER" id="PTHR30007">
    <property type="entry name" value="PHP DOMAIN PROTEIN"/>
    <property type="match status" value="1"/>
</dbReference>
<accession>A0A518GY34</accession>
<dbReference type="PANTHER" id="PTHR30007:SF0">
    <property type="entry name" value="TRANSPOSASE"/>
    <property type="match status" value="1"/>
</dbReference>
<dbReference type="Proteomes" id="UP000317835">
    <property type="component" value="Chromosome"/>
</dbReference>
<dbReference type="GO" id="GO:0003677">
    <property type="term" value="F:DNA binding"/>
    <property type="evidence" value="ECO:0007669"/>
    <property type="project" value="InterPro"/>
</dbReference>
<evidence type="ECO:0000313" key="2">
    <source>
        <dbReference type="EMBL" id="QDV33452.1"/>
    </source>
</evidence>
<dbReference type="GO" id="GO:0006313">
    <property type="term" value="P:DNA transposition"/>
    <property type="evidence" value="ECO:0007669"/>
    <property type="project" value="InterPro"/>
</dbReference>
<dbReference type="GO" id="GO:0004803">
    <property type="term" value="F:transposase activity"/>
    <property type="evidence" value="ECO:0007669"/>
    <property type="project" value="InterPro"/>
</dbReference>
<dbReference type="InterPro" id="IPR002559">
    <property type="entry name" value="Transposase_11"/>
</dbReference>